<evidence type="ECO:0000256" key="1">
    <source>
        <dbReference type="ARBA" id="ARBA00004496"/>
    </source>
</evidence>
<sequence>MRPPHKGVEADNIEEMYKKVHAAICANPLEKKSQKQPPKEHKRFDLKKLTYEERKSKLIERLNALNAAAGTMTMPRMMTSEHQN</sequence>
<keyword evidence="5" id="KW-0689">Ribosomal protein</keyword>
<evidence type="ECO:0000256" key="5">
    <source>
        <dbReference type="ARBA" id="ARBA00022980"/>
    </source>
</evidence>
<organism evidence="8 9">
    <name type="scientific">Rehmannia glutinosa</name>
    <name type="common">Chinese foxglove</name>
    <dbReference type="NCBI Taxonomy" id="99300"/>
    <lineage>
        <taxon>Eukaryota</taxon>
        <taxon>Viridiplantae</taxon>
        <taxon>Streptophyta</taxon>
        <taxon>Embryophyta</taxon>
        <taxon>Tracheophyta</taxon>
        <taxon>Spermatophyta</taxon>
        <taxon>Magnoliopsida</taxon>
        <taxon>eudicotyledons</taxon>
        <taxon>Gunneridae</taxon>
        <taxon>Pentapetalae</taxon>
        <taxon>asterids</taxon>
        <taxon>lamiids</taxon>
        <taxon>Lamiales</taxon>
        <taxon>Orobanchaceae</taxon>
        <taxon>Rehmannieae</taxon>
        <taxon>Rehmannia</taxon>
    </lineage>
</organism>
<dbReference type="PANTHER" id="PTHR23410:SF12">
    <property type="entry name" value="LARGE RIBOSOMAL SUBUNIT PROTEIN UL18"/>
    <property type="match status" value="1"/>
</dbReference>
<evidence type="ECO:0000256" key="6">
    <source>
        <dbReference type="ARBA" id="ARBA00023274"/>
    </source>
</evidence>
<dbReference type="Gene3D" id="3.30.420.100">
    <property type="match status" value="1"/>
</dbReference>
<keyword evidence="9" id="KW-1185">Reference proteome</keyword>
<dbReference type="InterPro" id="IPR025607">
    <property type="entry name" value="Ribosomal_uL18_C_euk"/>
</dbReference>
<evidence type="ECO:0000259" key="7">
    <source>
        <dbReference type="Pfam" id="PF14204"/>
    </source>
</evidence>
<keyword evidence="4" id="KW-0963">Cytoplasm</keyword>
<dbReference type="InterPro" id="IPR005485">
    <property type="entry name" value="Rbsml_uL18_euk_arch"/>
</dbReference>
<evidence type="ECO:0000256" key="3">
    <source>
        <dbReference type="ARBA" id="ARBA00011113"/>
    </source>
</evidence>
<evidence type="ECO:0000256" key="4">
    <source>
        <dbReference type="ARBA" id="ARBA00022490"/>
    </source>
</evidence>
<keyword evidence="6" id="KW-0687">Ribonucleoprotein</keyword>
<evidence type="ECO:0000313" key="9">
    <source>
        <dbReference type="Proteomes" id="UP001318860"/>
    </source>
</evidence>
<dbReference type="Proteomes" id="UP001318860">
    <property type="component" value="Unassembled WGS sequence"/>
</dbReference>
<gene>
    <name evidence="8" type="ORF">DH2020_003624</name>
</gene>
<dbReference type="EMBL" id="JABTTQ020000003">
    <property type="protein sequence ID" value="KAK6160243.1"/>
    <property type="molecule type" value="Genomic_DNA"/>
</dbReference>
<accession>A0ABR0XMI7</accession>
<comment type="subcellular location">
    <subcellularLocation>
        <location evidence="1">Cytoplasm</location>
    </subcellularLocation>
</comment>
<comment type="similarity">
    <text evidence="2">Belongs to the universal ribosomal protein uL18 family.</text>
</comment>
<evidence type="ECO:0000256" key="2">
    <source>
        <dbReference type="ARBA" id="ARBA00007116"/>
    </source>
</evidence>
<feature type="domain" description="Large ribosomal subunit protein uL18 C-terminal eukaryotes" evidence="7">
    <location>
        <begin position="13"/>
        <end position="67"/>
    </location>
</feature>
<comment type="subunit">
    <text evidence="3">Component of the large ribosomal subunit (LSU).</text>
</comment>
<dbReference type="Pfam" id="PF14204">
    <property type="entry name" value="Ribosomal_L18_c"/>
    <property type="match status" value="1"/>
</dbReference>
<protein>
    <recommendedName>
        <fullName evidence="7">Large ribosomal subunit protein uL18 C-terminal eukaryotes domain-containing protein</fullName>
    </recommendedName>
</protein>
<proteinExistence type="inferred from homology"/>
<comment type="caution">
    <text evidence="8">The sequence shown here is derived from an EMBL/GenBank/DDBJ whole genome shotgun (WGS) entry which is preliminary data.</text>
</comment>
<dbReference type="PANTHER" id="PTHR23410">
    <property type="entry name" value="RIBOSOMAL PROTEIN L5-RELATED"/>
    <property type="match status" value="1"/>
</dbReference>
<evidence type="ECO:0000313" key="8">
    <source>
        <dbReference type="EMBL" id="KAK6160243.1"/>
    </source>
</evidence>
<reference evidence="8 9" key="1">
    <citation type="journal article" date="2021" name="Comput. Struct. Biotechnol. J.">
        <title>De novo genome assembly of the potent medicinal plant Rehmannia glutinosa using nanopore technology.</title>
        <authorList>
            <person name="Ma L."/>
            <person name="Dong C."/>
            <person name="Song C."/>
            <person name="Wang X."/>
            <person name="Zheng X."/>
            <person name="Niu Y."/>
            <person name="Chen S."/>
            <person name="Feng W."/>
        </authorList>
    </citation>
    <scope>NUCLEOTIDE SEQUENCE [LARGE SCALE GENOMIC DNA]</scope>
    <source>
        <strain evidence="8">DH-2019</strain>
    </source>
</reference>
<name>A0ABR0XMI7_REHGL</name>